<evidence type="ECO:0000313" key="1">
    <source>
        <dbReference type="EMBL" id="MBM7812132.1"/>
    </source>
</evidence>
<proteinExistence type="predicted"/>
<organism evidence="1 2">
    <name type="scientific">Saccharothrix algeriensis</name>
    <dbReference type="NCBI Taxonomy" id="173560"/>
    <lineage>
        <taxon>Bacteria</taxon>
        <taxon>Bacillati</taxon>
        <taxon>Actinomycetota</taxon>
        <taxon>Actinomycetes</taxon>
        <taxon>Pseudonocardiales</taxon>
        <taxon>Pseudonocardiaceae</taxon>
        <taxon>Saccharothrix</taxon>
    </lineage>
</organism>
<gene>
    <name evidence="1" type="ORF">JOE68_002997</name>
</gene>
<sequence>MARERGKRFTPGRARNLVGVAKVVAPALIPVVAPLAARAAALVGDRYDHYRARRLGVPVDELTRYSGRGARLHARIVGFAQALEELRAQDRAYVEATESRLGKLAAAVRASERMPTARRKAAHRAVSTDLDTLEADLLSRLGVPRPPR</sequence>
<protein>
    <recommendedName>
        <fullName evidence="3">Secreted protein</fullName>
    </recommendedName>
</protein>
<evidence type="ECO:0000313" key="2">
    <source>
        <dbReference type="Proteomes" id="UP001195724"/>
    </source>
</evidence>
<dbReference type="Pfam" id="PF20079">
    <property type="entry name" value="DUF6474"/>
    <property type="match status" value="1"/>
</dbReference>
<name>A0ABS2S7A3_9PSEU</name>
<reference evidence="1 2" key="1">
    <citation type="submission" date="2021-01" db="EMBL/GenBank/DDBJ databases">
        <title>Sequencing the genomes of 1000 actinobacteria strains.</title>
        <authorList>
            <person name="Klenk H.-P."/>
        </authorList>
    </citation>
    <scope>NUCLEOTIDE SEQUENCE [LARGE SCALE GENOMIC DNA]</scope>
    <source>
        <strain evidence="1 2">DSM 44581</strain>
    </source>
</reference>
<accession>A0ABS2S7A3</accession>
<dbReference type="InterPro" id="IPR045522">
    <property type="entry name" value="DUF6474"/>
</dbReference>
<evidence type="ECO:0008006" key="3">
    <source>
        <dbReference type="Google" id="ProtNLM"/>
    </source>
</evidence>
<dbReference type="RefSeq" id="WP_204842938.1">
    <property type="nucleotide sequence ID" value="NZ_JAFBCL010000001.1"/>
</dbReference>
<keyword evidence="2" id="KW-1185">Reference proteome</keyword>
<comment type="caution">
    <text evidence="1">The sequence shown here is derived from an EMBL/GenBank/DDBJ whole genome shotgun (WGS) entry which is preliminary data.</text>
</comment>
<dbReference type="Proteomes" id="UP001195724">
    <property type="component" value="Unassembled WGS sequence"/>
</dbReference>
<dbReference type="EMBL" id="JAFBCL010000001">
    <property type="protein sequence ID" value="MBM7812132.1"/>
    <property type="molecule type" value="Genomic_DNA"/>
</dbReference>